<dbReference type="RefSeq" id="WP_085516519.1">
    <property type="nucleotide sequence ID" value="NZ_FXAW01000003.1"/>
</dbReference>
<proteinExistence type="predicted"/>
<keyword evidence="1" id="KW-1133">Transmembrane helix</keyword>
<gene>
    <name evidence="2" type="ORF">SAMN05661096_01576</name>
</gene>
<name>A0A1X7JIS9_9BACT</name>
<organism evidence="2 3">
    <name type="scientific">Marivirga sericea</name>
    <dbReference type="NCBI Taxonomy" id="1028"/>
    <lineage>
        <taxon>Bacteria</taxon>
        <taxon>Pseudomonadati</taxon>
        <taxon>Bacteroidota</taxon>
        <taxon>Cytophagia</taxon>
        <taxon>Cytophagales</taxon>
        <taxon>Marivirgaceae</taxon>
        <taxon>Marivirga</taxon>
    </lineage>
</organism>
<evidence type="ECO:0000256" key="1">
    <source>
        <dbReference type="SAM" id="Phobius"/>
    </source>
</evidence>
<evidence type="ECO:0000313" key="2">
    <source>
        <dbReference type="EMBL" id="SMG27183.1"/>
    </source>
</evidence>
<evidence type="ECO:0000313" key="3">
    <source>
        <dbReference type="Proteomes" id="UP000193804"/>
    </source>
</evidence>
<dbReference type="AlphaFoldDB" id="A0A1X7JIS9"/>
<dbReference type="GO" id="GO:0051301">
    <property type="term" value="P:cell division"/>
    <property type="evidence" value="ECO:0007669"/>
    <property type="project" value="UniProtKB-KW"/>
</dbReference>
<keyword evidence="1" id="KW-0472">Membrane</keyword>
<accession>A0A1X7JIS9</accession>
<keyword evidence="2" id="KW-0132">Cell division</keyword>
<dbReference type="Proteomes" id="UP000193804">
    <property type="component" value="Unassembled WGS sequence"/>
</dbReference>
<keyword evidence="2" id="KW-0131">Cell cycle</keyword>
<protein>
    <submittedName>
        <fullName evidence="2">Cell division protein FtsQ</fullName>
    </submittedName>
</protein>
<sequence>MQLKNSLNIVLKIVLPIVIFVVTIGFVSKKQEEVLCKKIIINIKNQQGNFFINEADINSLLTNNGNEMVMNLPYENFKLKDLESRVNAHKFIQKAEVYRDLAGNMMVDAVQARPIARIFNPDGADHYISDQGKILPVSDRFTARVMVLSGGFFDSYIEKDMLADESGADLFNFIKFIEKDKFWSAQFAQLEVDDRGIINIYPQVTKQLIEFGSVYNYSDKLSKLKIFYDKILPDRGWNRYDRVNLQFKEQIICE</sequence>
<keyword evidence="1" id="KW-0812">Transmembrane</keyword>
<dbReference type="OrthoDB" id="1466667at2"/>
<feature type="transmembrane region" description="Helical" evidence="1">
    <location>
        <begin position="6"/>
        <end position="28"/>
    </location>
</feature>
<dbReference type="EMBL" id="FXAW01000003">
    <property type="protein sequence ID" value="SMG27183.1"/>
    <property type="molecule type" value="Genomic_DNA"/>
</dbReference>
<reference evidence="3" key="1">
    <citation type="submission" date="2017-04" db="EMBL/GenBank/DDBJ databases">
        <authorList>
            <person name="Varghese N."/>
            <person name="Submissions S."/>
        </authorList>
    </citation>
    <scope>NUCLEOTIDE SEQUENCE [LARGE SCALE GENOMIC DNA]</scope>
    <source>
        <strain evidence="3">DSM 4125</strain>
    </source>
</reference>
<keyword evidence="3" id="KW-1185">Reference proteome</keyword>
<dbReference type="STRING" id="1028.SAMN05661096_01576"/>